<keyword evidence="5" id="KW-0325">Glycoprotein</keyword>
<name>A0AAJ0GI00_9PEZI</name>
<keyword evidence="3 9" id="KW-0378">Hydrolase</keyword>
<keyword evidence="11" id="KW-1185">Reference proteome</keyword>
<dbReference type="InterPro" id="IPR001722">
    <property type="entry name" value="Glyco_hydro_7"/>
</dbReference>
<dbReference type="PANTHER" id="PTHR33753">
    <property type="entry name" value="1,4-BETA-D-GLUCAN CELLOBIOHYDROLASE B"/>
    <property type="match status" value="1"/>
</dbReference>
<dbReference type="AlphaFoldDB" id="A0AAJ0GI00"/>
<protein>
    <recommendedName>
        <fullName evidence="9">Glucanase</fullName>
        <ecNumber evidence="9">3.2.1.-</ecNumber>
    </recommendedName>
</protein>
<dbReference type="PANTHER" id="PTHR33753:SF1">
    <property type="entry name" value="ENDO-BETA-1,4-GLUCANASE CELB"/>
    <property type="match status" value="1"/>
</dbReference>
<evidence type="ECO:0000256" key="9">
    <source>
        <dbReference type="RuleBase" id="RU361164"/>
    </source>
</evidence>
<evidence type="ECO:0000256" key="7">
    <source>
        <dbReference type="ARBA" id="ARBA00023295"/>
    </source>
</evidence>
<evidence type="ECO:0000256" key="1">
    <source>
        <dbReference type="ARBA" id="ARBA00000966"/>
    </source>
</evidence>
<proteinExistence type="inferred from homology"/>
<keyword evidence="8 9" id="KW-0624">Polysaccharide degradation</keyword>
<dbReference type="Proteomes" id="UP001271007">
    <property type="component" value="Unassembled WGS sequence"/>
</dbReference>
<evidence type="ECO:0000256" key="8">
    <source>
        <dbReference type="ARBA" id="ARBA00023326"/>
    </source>
</evidence>
<keyword evidence="7 9" id="KW-0326">Glycosidase</keyword>
<keyword evidence="4 9" id="KW-0136">Cellulose degradation</keyword>
<keyword evidence="6" id="KW-0119">Carbohydrate metabolism</keyword>
<dbReference type="GO" id="GO:0030245">
    <property type="term" value="P:cellulose catabolic process"/>
    <property type="evidence" value="ECO:0007669"/>
    <property type="project" value="UniProtKB-KW"/>
</dbReference>
<evidence type="ECO:0000313" key="11">
    <source>
        <dbReference type="Proteomes" id="UP001271007"/>
    </source>
</evidence>
<dbReference type="EMBL" id="JAWDJX010000002">
    <property type="protein sequence ID" value="KAK3057885.1"/>
    <property type="molecule type" value="Genomic_DNA"/>
</dbReference>
<dbReference type="EC" id="3.2.1.-" evidence="9"/>
<evidence type="ECO:0000313" key="10">
    <source>
        <dbReference type="EMBL" id="KAK3057885.1"/>
    </source>
</evidence>
<evidence type="ECO:0000256" key="2">
    <source>
        <dbReference type="ARBA" id="ARBA00006044"/>
    </source>
</evidence>
<evidence type="ECO:0000256" key="3">
    <source>
        <dbReference type="ARBA" id="ARBA00022801"/>
    </source>
</evidence>
<comment type="similarity">
    <text evidence="2 9">Belongs to the glycosyl hydrolase 7 (cellulase C) family.</text>
</comment>
<dbReference type="Pfam" id="PF00840">
    <property type="entry name" value="Glyco_hydro_7"/>
    <property type="match status" value="1"/>
</dbReference>
<comment type="catalytic activity">
    <reaction evidence="1">
        <text>Endohydrolysis of (1-&gt;4)-beta-D-glucosidic linkages in cellulose, lichenin and cereal beta-D-glucans.</text>
        <dbReference type="EC" id="3.2.1.4"/>
    </reaction>
</comment>
<gene>
    <name evidence="10" type="ORF">LTR09_000960</name>
</gene>
<dbReference type="PRINTS" id="PR00734">
    <property type="entry name" value="GLHYDRLASE7"/>
</dbReference>
<dbReference type="GO" id="GO:0008810">
    <property type="term" value="F:cellulase activity"/>
    <property type="evidence" value="ECO:0007669"/>
    <property type="project" value="UniProtKB-EC"/>
</dbReference>
<comment type="caution">
    <text evidence="10">The sequence shown here is derived from an EMBL/GenBank/DDBJ whole genome shotgun (WGS) entry which is preliminary data.</text>
</comment>
<organism evidence="10 11">
    <name type="scientific">Extremus antarcticus</name>
    <dbReference type="NCBI Taxonomy" id="702011"/>
    <lineage>
        <taxon>Eukaryota</taxon>
        <taxon>Fungi</taxon>
        <taxon>Dikarya</taxon>
        <taxon>Ascomycota</taxon>
        <taxon>Pezizomycotina</taxon>
        <taxon>Dothideomycetes</taxon>
        <taxon>Dothideomycetidae</taxon>
        <taxon>Mycosphaerellales</taxon>
        <taxon>Extremaceae</taxon>
        <taxon>Extremus</taxon>
    </lineage>
</organism>
<dbReference type="InterPro" id="IPR037019">
    <property type="entry name" value="Glyco_hydro_7_sf"/>
</dbReference>
<reference evidence="10" key="1">
    <citation type="submission" date="2023-04" db="EMBL/GenBank/DDBJ databases">
        <title>Black Yeasts Isolated from many extreme environments.</title>
        <authorList>
            <person name="Coleine C."/>
            <person name="Stajich J.E."/>
            <person name="Selbmann L."/>
        </authorList>
    </citation>
    <scope>NUCLEOTIDE SEQUENCE</scope>
    <source>
        <strain evidence="10">CCFEE 5312</strain>
    </source>
</reference>
<evidence type="ECO:0000256" key="4">
    <source>
        <dbReference type="ARBA" id="ARBA00023001"/>
    </source>
</evidence>
<evidence type="ECO:0000256" key="6">
    <source>
        <dbReference type="ARBA" id="ARBA00023277"/>
    </source>
</evidence>
<sequence>MYQKYQGELVAVGRQIYLLDEDGKNYKVLHLLGQEISFEVDVSNLPCGMNGGMYLAEMDPSGGRSHLNPAGAAYGTGYCDSQCYTSYAFIKGVANLDGKGTCCNEMDLWEANSKSNQLTPHPCNITGFYACEGKHCGDGKAGVCDKVGCGFNPYALGAPDFYGVQGKVDSQKPFRVVRRFMTDDHTEHGQLVEIRRLYMQDGKTIHNAEVTLRGSKYDSISPAYCKATNADSFAQHGGLEHIGGALRRGMVLVMGIWNEGSDNLNWLDAGDAGPCNRKEGSPAAIKSNYPGTSVTFRHVRWGDFGTTF</sequence>
<dbReference type="SUPFAM" id="SSF49899">
    <property type="entry name" value="Concanavalin A-like lectins/glucanases"/>
    <property type="match status" value="1"/>
</dbReference>
<accession>A0AAJ0GI00</accession>
<dbReference type="InterPro" id="IPR013320">
    <property type="entry name" value="ConA-like_dom_sf"/>
</dbReference>
<evidence type="ECO:0000256" key="5">
    <source>
        <dbReference type="ARBA" id="ARBA00023180"/>
    </source>
</evidence>
<dbReference type="Gene3D" id="2.70.100.10">
    <property type="entry name" value="Glycoside hydrolase, family 7, domain"/>
    <property type="match status" value="1"/>
</dbReference>